<evidence type="ECO:0000256" key="2">
    <source>
        <dbReference type="SAM" id="Phobius"/>
    </source>
</evidence>
<dbReference type="InterPro" id="IPR044215">
    <property type="entry name" value="PIG-H"/>
</dbReference>
<dbReference type="EMBL" id="JAKUCV010002533">
    <property type="protein sequence ID" value="KAJ4842270.1"/>
    <property type="molecule type" value="Genomic_DNA"/>
</dbReference>
<keyword evidence="2" id="KW-0812">Transmembrane</keyword>
<keyword evidence="2" id="KW-1133">Transmembrane helix</keyword>
<evidence type="ECO:0000256" key="1">
    <source>
        <dbReference type="SAM" id="MobiDB-lite"/>
    </source>
</evidence>
<proteinExistence type="predicted"/>
<reference evidence="3" key="1">
    <citation type="submission" date="2022-02" db="EMBL/GenBank/DDBJ databases">
        <authorList>
            <person name="Henning P.M."/>
            <person name="McCubbin A.G."/>
            <person name="Shore J.S."/>
        </authorList>
    </citation>
    <scope>NUCLEOTIDE SEQUENCE</scope>
    <source>
        <strain evidence="3">F60SS</strain>
        <tissue evidence="3">Leaves</tissue>
    </source>
</reference>
<dbReference type="GO" id="GO:0000506">
    <property type="term" value="C:glycosylphosphatidylinositol-N-acetylglucosaminyltransferase (GPI-GnT) complex"/>
    <property type="evidence" value="ECO:0007669"/>
    <property type="project" value="InterPro"/>
</dbReference>
<feature type="transmembrane region" description="Helical" evidence="2">
    <location>
        <begin position="35"/>
        <end position="57"/>
    </location>
</feature>
<keyword evidence="2" id="KW-0472">Membrane</keyword>
<dbReference type="GO" id="GO:0006506">
    <property type="term" value="P:GPI anchor biosynthetic process"/>
    <property type="evidence" value="ECO:0007669"/>
    <property type="project" value="InterPro"/>
</dbReference>
<protein>
    <submittedName>
        <fullName evidence="3">Uncharacterized protein</fullName>
    </submittedName>
</protein>
<dbReference type="Proteomes" id="UP001141552">
    <property type="component" value="Unassembled WGS sequence"/>
</dbReference>
<dbReference type="AlphaFoldDB" id="A0A9Q0G4J4"/>
<dbReference type="PANTHER" id="PTHR15231:SF1">
    <property type="entry name" value="PHOSPHATIDYLINOSITOL N-ACETYLGLUCOSAMINYLTRANSFERASE SUBUNIT H"/>
    <property type="match status" value="1"/>
</dbReference>
<feature type="region of interest" description="Disordered" evidence="1">
    <location>
        <begin position="146"/>
        <end position="169"/>
    </location>
</feature>
<feature type="transmembrane region" description="Helical" evidence="2">
    <location>
        <begin position="64"/>
        <end position="82"/>
    </location>
</feature>
<comment type="caution">
    <text evidence="3">The sequence shown here is derived from an EMBL/GenBank/DDBJ whole genome shotgun (WGS) entry which is preliminary data.</text>
</comment>
<feature type="compositionally biased region" description="Basic and acidic residues" evidence="1">
    <location>
        <begin position="146"/>
        <end position="168"/>
    </location>
</feature>
<dbReference type="OrthoDB" id="6256716at2759"/>
<gene>
    <name evidence="3" type="ORF">Tsubulata_048006</name>
</gene>
<organism evidence="3 4">
    <name type="scientific">Turnera subulata</name>
    <dbReference type="NCBI Taxonomy" id="218843"/>
    <lineage>
        <taxon>Eukaryota</taxon>
        <taxon>Viridiplantae</taxon>
        <taxon>Streptophyta</taxon>
        <taxon>Embryophyta</taxon>
        <taxon>Tracheophyta</taxon>
        <taxon>Spermatophyta</taxon>
        <taxon>Magnoliopsida</taxon>
        <taxon>eudicotyledons</taxon>
        <taxon>Gunneridae</taxon>
        <taxon>Pentapetalae</taxon>
        <taxon>rosids</taxon>
        <taxon>fabids</taxon>
        <taxon>Malpighiales</taxon>
        <taxon>Passifloraceae</taxon>
        <taxon>Turnera</taxon>
    </lineage>
</organism>
<accession>A0A9Q0G4J4</accession>
<evidence type="ECO:0000313" key="3">
    <source>
        <dbReference type="EMBL" id="KAJ4842270.1"/>
    </source>
</evidence>
<reference evidence="3" key="2">
    <citation type="journal article" date="2023" name="Plants (Basel)">
        <title>Annotation of the Turnera subulata (Passifloraceae) Draft Genome Reveals the S-Locus Evolved after the Divergence of Turneroideae from Passifloroideae in a Stepwise Manner.</title>
        <authorList>
            <person name="Henning P.M."/>
            <person name="Roalson E.H."/>
            <person name="Mir W."/>
            <person name="McCubbin A.G."/>
            <person name="Shore J.S."/>
        </authorList>
    </citation>
    <scope>NUCLEOTIDE SEQUENCE</scope>
    <source>
        <strain evidence="3">F60SS</strain>
    </source>
</reference>
<keyword evidence="4" id="KW-1185">Reference proteome</keyword>
<dbReference type="PANTHER" id="PTHR15231">
    <property type="entry name" value="PHOSPHATIDYLINOSITOL N-ACETYLGLUCOSAMINYLTRANSFERASE SUBUNIT H"/>
    <property type="match status" value="1"/>
</dbReference>
<name>A0A9Q0G4J4_9ROSI</name>
<evidence type="ECO:0000313" key="4">
    <source>
        <dbReference type="Proteomes" id="UP001141552"/>
    </source>
</evidence>
<sequence length="223" mass="24534">MAEVSIVSGRYAYLHNSEWPCGVVDMHHILVKKSIARGVLTCLLAFILLAIALHLFLVKGKSTVMLLWSFLFCAILVKQMVWKCVVKESVVVIPALGVQLETHYMRGDGAATEERRAATEQGTVTALRAAADGEAEEAWRRFCGRGERRHGEGDSAREEDGGGGRENGDGGVVGSVWWWPVTFVVATVAVGDGASGGLRWCGSREGDGRERMMRRKREEWMGR</sequence>